<keyword evidence="2" id="KW-0574">Periplasm</keyword>
<protein>
    <submittedName>
        <fullName evidence="3">Spermidine/putrescine ABC transporter substrate-binding protein</fullName>
    </submittedName>
</protein>
<name>A0A4Q0RZD0_9BRAD</name>
<dbReference type="Pfam" id="PF13416">
    <property type="entry name" value="SBP_bac_8"/>
    <property type="match status" value="1"/>
</dbReference>
<sequence length="353" mass="39004">MIKMLLTVASAIAGLAAGTLVPIGHTFAAEKLTITSYGGSYQAALRKAYFEPFSSESGVTVNEDEYNGEDAKIRAMVMSGSVTWDVVDGSVQTAIRMCAEGLLETIDWKRIGVDRSKLIGAQESDCLVPYVITGSVVGYDKSKLPVGPKNMADFFDLQKFPGKRGLRKSPVKTLEMALMADGVSIKDVYKVLSTSDGVDRAFRKLDTIKKDVIWYTSLAQATQLLADGEVIMVPAPIGRFYDAIKNSGKPFEIVWETQIQEVAPWLVPKGTPRLDAVYKFLAYSATPRPQVSLTHILPFSPVNRDAMAMVDPAMKPYLPTEPEHMTNTLMHDADFWLGHDDQLRQRFNVWLAK</sequence>
<dbReference type="Gene3D" id="3.40.190.10">
    <property type="entry name" value="Periplasmic binding protein-like II"/>
    <property type="match status" value="2"/>
</dbReference>
<evidence type="ECO:0000313" key="3">
    <source>
        <dbReference type="EMBL" id="RXH24774.1"/>
    </source>
</evidence>
<evidence type="ECO:0000313" key="4">
    <source>
        <dbReference type="Proteomes" id="UP000290565"/>
    </source>
</evidence>
<evidence type="ECO:0000256" key="2">
    <source>
        <dbReference type="ARBA" id="ARBA00022764"/>
    </source>
</evidence>
<reference evidence="3 4" key="1">
    <citation type="submission" date="2015-04" db="EMBL/GenBank/DDBJ databases">
        <title>Comparative genomics of rhizobia nodulating Arachis hypogaea in China.</title>
        <authorList>
            <person name="Li Y."/>
        </authorList>
    </citation>
    <scope>NUCLEOTIDE SEQUENCE [LARGE SCALE GENOMIC DNA]</scope>
    <source>
        <strain evidence="3 4">CCBAU 51787</strain>
    </source>
</reference>
<dbReference type="RefSeq" id="WP_245508774.1">
    <property type="nucleotide sequence ID" value="NZ_LBJM01000192.1"/>
</dbReference>
<dbReference type="PANTHER" id="PTHR30222:SF2">
    <property type="entry name" value="ABC TRANSPORTER SUBSTRATE-BINDING PROTEIN"/>
    <property type="match status" value="1"/>
</dbReference>
<dbReference type="CDD" id="cd13589">
    <property type="entry name" value="PBP2_polyamine_RpCGA009"/>
    <property type="match status" value="1"/>
</dbReference>
<dbReference type="EMBL" id="LBJM01000192">
    <property type="protein sequence ID" value="RXH24774.1"/>
    <property type="molecule type" value="Genomic_DNA"/>
</dbReference>
<dbReference type="SUPFAM" id="SSF53850">
    <property type="entry name" value="Periplasmic binding protein-like II"/>
    <property type="match status" value="1"/>
</dbReference>
<comment type="caution">
    <text evidence="3">The sequence shown here is derived from an EMBL/GenBank/DDBJ whole genome shotgun (WGS) entry which is preliminary data.</text>
</comment>
<proteinExistence type="predicted"/>
<dbReference type="Proteomes" id="UP000290565">
    <property type="component" value="Unassembled WGS sequence"/>
</dbReference>
<keyword evidence="1" id="KW-0732">Signal</keyword>
<accession>A0A4Q0RZD0</accession>
<dbReference type="PANTHER" id="PTHR30222">
    <property type="entry name" value="SPERMIDINE/PUTRESCINE-BINDING PERIPLASMIC PROTEIN"/>
    <property type="match status" value="1"/>
</dbReference>
<dbReference type="InterPro" id="IPR006059">
    <property type="entry name" value="SBP"/>
</dbReference>
<dbReference type="AlphaFoldDB" id="A0A4Q0RZD0"/>
<gene>
    <name evidence="3" type="ORF">XH94_35880</name>
</gene>
<organism evidence="3 4">
    <name type="scientific">Bradyrhizobium zhanjiangense</name>
    <dbReference type="NCBI Taxonomy" id="1325107"/>
    <lineage>
        <taxon>Bacteria</taxon>
        <taxon>Pseudomonadati</taxon>
        <taxon>Pseudomonadota</taxon>
        <taxon>Alphaproteobacteria</taxon>
        <taxon>Hyphomicrobiales</taxon>
        <taxon>Nitrobacteraceae</taxon>
        <taxon>Bradyrhizobium</taxon>
    </lineage>
</organism>
<evidence type="ECO:0000256" key="1">
    <source>
        <dbReference type="ARBA" id="ARBA00022729"/>
    </source>
</evidence>